<evidence type="ECO:0000256" key="3">
    <source>
        <dbReference type="SAM" id="SignalP"/>
    </source>
</evidence>
<feature type="chain" id="PRO_5003604755" evidence="3">
    <location>
        <begin position="21"/>
        <end position="349"/>
    </location>
</feature>
<evidence type="ECO:0000256" key="2">
    <source>
        <dbReference type="ARBA" id="ARBA00022737"/>
    </source>
</evidence>
<dbReference type="KEGG" id="sgn:SGRA_0879"/>
<dbReference type="Proteomes" id="UP000007519">
    <property type="component" value="Chromosome"/>
</dbReference>
<dbReference type="Pfam" id="PF13516">
    <property type="entry name" value="LRR_6"/>
    <property type="match status" value="1"/>
</dbReference>
<accession>H6L2F7</accession>
<dbReference type="InterPro" id="IPR003591">
    <property type="entry name" value="Leu-rich_rpt_typical-subtyp"/>
</dbReference>
<keyword evidence="5" id="KW-1185">Reference proteome</keyword>
<dbReference type="Gene3D" id="3.80.10.10">
    <property type="entry name" value="Ribonuclease Inhibitor"/>
    <property type="match status" value="3"/>
</dbReference>
<proteinExistence type="predicted"/>
<dbReference type="InterPro" id="IPR032675">
    <property type="entry name" value="LRR_dom_sf"/>
</dbReference>
<name>H6L2F7_SAPGL</name>
<dbReference type="OrthoDB" id="1490745at2"/>
<reference evidence="4 5" key="1">
    <citation type="journal article" date="2012" name="Stand. Genomic Sci.">
        <title>Complete genome sequencing and analysis of Saprospira grandis str. Lewin, a predatory marine bacterium.</title>
        <authorList>
            <person name="Saw J.H."/>
            <person name="Yuryev A."/>
            <person name="Kanbe M."/>
            <person name="Hou S."/>
            <person name="Young A.G."/>
            <person name="Aizawa S."/>
            <person name="Alam M."/>
        </authorList>
    </citation>
    <scope>NUCLEOTIDE SEQUENCE [LARGE SCALE GENOMIC DNA]</scope>
    <source>
        <strain evidence="4 5">Lewin</strain>
    </source>
</reference>
<dbReference type="HOGENOM" id="CLU_794299_0_0_10"/>
<dbReference type="InterPro" id="IPR001611">
    <property type="entry name" value="Leu-rich_rpt"/>
</dbReference>
<keyword evidence="2" id="KW-0677">Repeat</keyword>
<organism evidence="4 5">
    <name type="scientific">Saprospira grandis (strain Lewin)</name>
    <dbReference type="NCBI Taxonomy" id="984262"/>
    <lineage>
        <taxon>Bacteria</taxon>
        <taxon>Pseudomonadati</taxon>
        <taxon>Bacteroidota</taxon>
        <taxon>Saprospiria</taxon>
        <taxon>Saprospirales</taxon>
        <taxon>Saprospiraceae</taxon>
        <taxon>Saprospira</taxon>
    </lineage>
</organism>
<dbReference type="InterPro" id="IPR050216">
    <property type="entry name" value="LRR_domain-containing"/>
</dbReference>
<feature type="signal peptide" evidence="3">
    <location>
        <begin position="1"/>
        <end position="20"/>
    </location>
</feature>
<dbReference type="AlphaFoldDB" id="H6L2F7"/>
<dbReference type="SUPFAM" id="SSF52058">
    <property type="entry name" value="L domain-like"/>
    <property type="match status" value="1"/>
</dbReference>
<dbReference type="EMBL" id="CP002831">
    <property type="protein sequence ID" value="AFC23615.1"/>
    <property type="molecule type" value="Genomic_DNA"/>
</dbReference>
<evidence type="ECO:0000313" key="4">
    <source>
        <dbReference type="EMBL" id="AFC23615.1"/>
    </source>
</evidence>
<dbReference type="PRINTS" id="PR00019">
    <property type="entry name" value="LEURICHRPT"/>
</dbReference>
<keyword evidence="1" id="KW-0433">Leucine-rich repeat</keyword>
<dbReference type="GO" id="GO:0005737">
    <property type="term" value="C:cytoplasm"/>
    <property type="evidence" value="ECO:0007669"/>
    <property type="project" value="TreeGrafter"/>
</dbReference>
<dbReference type="eggNOG" id="COG4886">
    <property type="taxonomic scope" value="Bacteria"/>
</dbReference>
<dbReference type="STRING" id="984262.SGRA_0879"/>
<dbReference type="PROSITE" id="PS51450">
    <property type="entry name" value="LRR"/>
    <property type="match status" value="2"/>
</dbReference>
<sequence>MPKTTLFLALYLLLFAQLKAQSYNSLSEAFAHKEEAKILDLSKQNLGKLDPRFSELHQLTHLNLSENNLRDFPFGSFLETKQLEWVDASHNQFEIADITRFLYSPKIRYLDLSYNPIKNLKRFYLTEELPIDRTKPVPTPKILASPSLEKLIIKHTELSMLYEEFAVFPNLKYLDLSHNKIVAAGDALFNLKELDSLILSHNDFIFLPSRDSIRAHKLSYIDVSHNPRLVDIDQLFNQFPNLRHINASYLGDGSHYNMRFGLVSSKKFYKNSPVKTLLLAHSHLKSVPKAMGYMENLEYLDLSHNELQSLPKSFKRLKKLKKLDLRGNPFLEKEKENCRKYLPDCEILF</sequence>
<evidence type="ECO:0000256" key="1">
    <source>
        <dbReference type="ARBA" id="ARBA00022614"/>
    </source>
</evidence>
<keyword evidence="3" id="KW-0732">Signal</keyword>
<dbReference type="PANTHER" id="PTHR48051:SF1">
    <property type="entry name" value="RAS SUPPRESSOR PROTEIN 1"/>
    <property type="match status" value="1"/>
</dbReference>
<gene>
    <name evidence="4" type="ordered locus">SGRA_0879</name>
</gene>
<dbReference type="SMART" id="SM00369">
    <property type="entry name" value="LRR_TYP"/>
    <property type="match status" value="3"/>
</dbReference>
<dbReference type="PANTHER" id="PTHR48051">
    <property type="match status" value="1"/>
</dbReference>
<evidence type="ECO:0000313" key="5">
    <source>
        <dbReference type="Proteomes" id="UP000007519"/>
    </source>
</evidence>
<dbReference type="RefSeq" id="WP_015691266.1">
    <property type="nucleotide sequence ID" value="NC_016940.1"/>
</dbReference>
<dbReference type="Pfam" id="PF13855">
    <property type="entry name" value="LRR_8"/>
    <property type="match status" value="3"/>
</dbReference>
<protein>
    <submittedName>
        <fullName evidence="4">Leucine-rich repeat containing protein</fullName>
    </submittedName>
</protein>